<dbReference type="CDD" id="cd05787">
    <property type="entry name" value="LbH_eIF2B_epsilon"/>
    <property type="match status" value="1"/>
</dbReference>
<dbReference type="EMBL" id="NRDI02000003">
    <property type="protein sequence ID" value="KAI1518176.1"/>
    <property type="molecule type" value="Genomic_DNA"/>
</dbReference>
<dbReference type="PANTHER" id="PTHR45887">
    <property type="entry name" value="TRANSLATION INITIATION FACTOR EIF-2B SUBUNIT EPSILON"/>
    <property type="match status" value="1"/>
</dbReference>
<sequence length="1250" mass="141240">MPPKATKGQQKGKSGEEERDEPLQAVILADPFETRFSPFTLERPRCLLPLANTPLIEYTFEFLANAGVEEVFVYCGAHREQVEEYIKKSRWSAKSSPFSRLELIQSTSHSIGDAMRDLDSRGLLVGDFLLVYGDVVSNLPLESALAAHRARRVKDKNAIMTMVLREAGANHRTKAQGTSPVFVIDPQKDRCLHFEQMPNRDQTHYLSIDPELLSTHQELEVRQDLIDCGIDICTPDVLALWSDNFDFQAPRKGFLHSVLKDYELNGKTFHTHIIADHYAARVRNLHAYDAVSKDIISRWAYPLCPDSNLVQGQSYRLQKGNTYKEEGVILARDCIIGPKAVIGRGTSIGEKSVVTNSIIGRHCQIGRNVKIDGAYIWDYASIGDGSTVSKSVIANEAAIGRKCTIEAGALISYGVSIGEGMTIQGDHRITRAKRRREQGEEVVRGDSNPAIVGPKGDGFEFHDSDEEDEDELVDGLVTGAPLYNFSNESISTLNSESEADEFDIERHDRSAASSFLSVGSADSQHAANFDHDASTSIYDSLVEGHESANIQLELTALRMSTNASDHQVRRAVVSSFVKRVTQLTKSGEPIKSAVAQVFGQHKELIDRSIFDKNDDSKVDQVDFMLLLQADLSHKDNGDAILLSAATKLVELDSIEEDGMIQWWDDEKSTENAEMEKVREKTKSLIDFLQQESEDESEEENEADNYLSPAEEPPLKKKLPLPSANKLPDTPATKTADKMDSDDEFNSSMSGDEFDDQDSDMGLEEDSDFDMDQDDVGFETQDKDIKPVKQAYEVEFKVFDPAQIQSQQDKQIDEVSSILGQPPEAAAILLRHSRWNKERLIDQYMERMEQVLETAGLGQDSTTNPPKLEKVPGFVCDICCDDDINMQTFAMKCGHRFCLDCYRQYLGTKIQDEGEAARIRCPGEGCTRIVDSKSLDLLVTEELHDRYHTLLTRTYVDDKENLKWCPAPDCKYAVECGVKSKDLSRIVPTVHCECGHDFCFGCTLNNHQPAPCSLVKKWVKKCEDDSETANWISANTKECPNCNSTIEKNGGCNHMTCRKCRNEFCWMCMGKWSEHGTSWYNCNRFEEKSGSEARDAQAKSRQSLERYLHYYNRFANHEQSAKLDKDLYLKTEKKMQQLQNSSGMSWIEVQFLDQASHALQQCRQVLKWTYAFAYYLARNNLTEIFEDNQKDLEMAVENLSEMFEKPIDQLKDLKVDILDKTSYCTKRRIILLNDTAENLKRGNWKFNVDLV</sequence>
<evidence type="ECO:0000256" key="15">
    <source>
        <dbReference type="ARBA" id="ARBA00030179"/>
    </source>
</evidence>
<evidence type="ECO:0000256" key="6">
    <source>
        <dbReference type="ARBA" id="ARBA00022490"/>
    </source>
</evidence>
<dbReference type="InterPro" id="IPR016024">
    <property type="entry name" value="ARM-type_fold"/>
</dbReference>
<evidence type="ECO:0000256" key="2">
    <source>
        <dbReference type="ARBA" id="ARBA00004514"/>
    </source>
</evidence>
<dbReference type="CDD" id="cd11558">
    <property type="entry name" value="W2_eIF2B_epsilon"/>
    <property type="match status" value="1"/>
</dbReference>
<dbReference type="Pfam" id="PF19422">
    <property type="entry name" value="Ariadne"/>
    <property type="match status" value="1"/>
</dbReference>
<dbReference type="InterPro" id="IPR013083">
    <property type="entry name" value="Znf_RING/FYVE/PHD"/>
</dbReference>
<dbReference type="InterPro" id="IPR003307">
    <property type="entry name" value="W2_domain"/>
</dbReference>
<evidence type="ECO:0000256" key="10">
    <source>
        <dbReference type="ARBA" id="ARBA00022737"/>
    </source>
</evidence>
<keyword evidence="9" id="KW-0479">Metal-binding</keyword>
<keyword evidence="12" id="KW-0833">Ubl conjugation pathway</keyword>
<evidence type="ECO:0000256" key="9">
    <source>
        <dbReference type="ARBA" id="ARBA00022723"/>
    </source>
</evidence>
<evidence type="ECO:0000256" key="7">
    <source>
        <dbReference type="ARBA" id="ARBA00022540"/>
    </source>
</evidence>
<dbReference type="InterPro" id="IPR045840">
    <property type="entry name" value="Ariadne"/>
</dbReference>
<evidence type="ECO:0000256" key="14">
    <source>
        <dbReference type="ARBA" id="ARBA00022917"/>
    </source>
</evidence>
<dbReference type="GO" id="GO:0005829">
    <property type="term" value="C:cytosol"/>
    <property type="evidence" value="ECO:0007669"/>
    <property type="project" value="UniProtKB-SubCell"/>
</dbReference>
<name>A0A922NQ34_9PLEO</name>
<gene>
    <name evidence="25" type="ORF">Ptr86124_003477</name>
</gene>
<dbReference type="InterPro" id="IPR048962">
    <property type="entry name" value="ARIH1-like_UBL"/>
</dbReference>
<dbReference type="Pfam" id="PF01485">
    <property type="entry name" value="IBR"/>
    <property type="match status" value="1"/>
</dbReference>
<evidence type="ECO:0000259" key="22">
    <source>
        <dbReference type="PROSITE" id="PS50089"/>
    </source>
</evidence>
<comment type="catalytic activity">
    <reaction evidence="1">
        <text>[E2 ubiquitin-conjugating enzyme]-S-ubiquitinyl-L-cysteine + [acceptor protein]-L-lysine = [E2 ubiquitin-conjugating enzyme]-L-cysteine + [acceptor protein]-N(6)-ubiquitinyl-L-lysine.</text>
        <dbReference type="EC" id="2.3.2.31"/>
    </reaction>
</comment>
<evidence type="ECO:0000256" key="12">
    <source>
        <dbReference type="ARBA" id="ARBA00022786"/>
    </source>
</evidence>
<feature type="domain" description="RING-type" evidence="22">
    <location>
        <begin position="875"/>
        <end position="921"/>
    </location>
</feature>
<dbReference type="SMART" id="SM00647">
    <property type="entry name" value="IBR"/>
    <property type="match status" value="2"/>
</dbReference>
<feature type="region of interest" description="Disordered" evidence="21">
    <location>
        <begin position="689"/>
        <end position="772"/>
    </location>
</feature>
<proteinExistence type="inferred from homology"/>
<dbReference type="CDD" id="cd20346">
    <property type="entry name" value="BRcat_RBR_ANKIB1"/>
    <property type="match status" value="1"/>
</dbReference>
<evidence type="ECO:0000256" key="3">
    <source>
        <dbReference type="ARBA" id="ARBA00007878"/>
    </source>
</evidence>
<dbReference type="Pfam" id="PF02020">
    <property type="entry name" value="W2"/>
    <property type="match status" value="1"/>
</dbReference>
<evidence type="ECO:0000313" key="26">
    <source>
        <dbReference type="Proteomes" id="UP000249757"/>
    </source>
</evidence>
<keyword evidence="10" id="KW-0677">Repeat</keyword>
<dbReference type="InterPro" id="IPR002867">
    <property type="entry name" value="IBR_dom"/>
</dbReference>
<keyword evidence="6" id="KW-0963">Cytoplasm</keyword>
<keyword evidence="14" id="KW-0648">Protein biosynthesis</keyword>
<comment type="subunit">
    <text evidence="19">Component of the translation initiation factor 2B (eIF2B) complex which is a heterodecamer of two sets of five different subunits: alpha, beta, gamma, delta and epsilon. Subunits alpha, beta and delta comprise a regulatory subcomplex and subunits epsilon and gamma comprise a catalytic subcomplex. Within the complex, the hexameric regulatory complex resides at the center, with the two heterodimeric catalytic subcomplexes bound on opposite sides.</text>
</comment>
<dbReference type="SUPFAM" id="SSF53448">
    <property type="entry name" value="Nucleotide-diphospho-sugar transferases"/>
    <property type="match status" value="1"/>
</dbReference>
<dbReference type="Gene3D" id="1.25.40.180">
    <property type="match status" value="1"/>
</dbReference>
<feature type="region of interest" description="Disordered" evidence="21">
    <location>
        <begin position="1"/>
        <end position="23"/>
    </location>
</feature>
<dbReference type="Pfam" id="PF21235">
    <property type="entry name" value="UBA_ARI1"/>
    <property type="match status" value="1"/>
</dbReference>
<dbReference type="PROSITE" id="PS50089">
    <property type="entry name" value="ZF_RING_2"/>
    <property type="match status" value="1"/>
</dbReference>
<dbReference type="GO" id="GO:0003743">
    <property type="term" value="F:translation initiation factor activity"/>
    <property type="evidence" value="ECO:0007669"/>
    <property type="project" value="UniProtKB-KW"/>
</dbReference>
<dbReference type="InterPro" id="IPR035543">
    <property type="entry name" value="eIF-2B_epsilon_N"/>
</dbReference>
<reference evidence="26" key="1">
    <citation type="journal article" date="2022" name="Microb. Genom.">
        <title>A global pangenome for the wheat fungal pathogen Pyrenophora tritici-repentis and prediction of effector protein structural homology.</title>
        <authorList>
            <person name="Moolhuijzen P.M."/>
            <person name="See P.T."/>
            <person name="Shi G."/>
            <person name="Powell H.R."/>
            <person name="Cockram J."/>
            <person name="Jorgensen L.N."/>
            <person name="Benslimane H."/>
            <person name="Strelkov S.E."/>
            <person name="Turner J."/>
            <person name="Liu Z."/>
            <person name="Moffat C.S."/>
        </authorList>
    </citation>
    <scope>NUCLEOTIDE SEQUENCE [LARGE SCALE GENOMIC DNA]</scope>
</reference>
<evidence type="ECO:0000256" key="18">
    <source>
        <dbReference type="ARBA" id="ARBA00044345"/>
    </source>
</evidence>
<feature type="compositionally biased region" description="Acidic residues" evidence="21">
    <location>
        <begin position="691"/>
        <end position="702"/>
    </location>
</feature>
<evidence type="ECO:0000256" key="16">
    <source>
        <dbReference type="ARBA" id="ARBA00031190"/>
    </source>
</evidence>
<dbReference type="GO" id="GO:0008270">
    <property type="term" value="F:zinc ion binding"/>
    <property type="evidence" value="ECO:0007669"/>
    <property type="project" value="UniProtKB-KW"/>
</dbReference>
<feature type="compositionally biased region" description="Acidic residues" evidence="21">
    <location>
        <begin position="751"/>
        <end position="772"/>
    </location>
</feature>
<evidence type="ECO:0000259" key="23">
    <source>
        <dbReference type="PROSITE" id="PS51363"/>
    </source>
</evidence>
<keyword evidence="11 20" id="KW-0863">Zinc-finger</keyword>
<dbReference type="InterPro" id="IPR001841">
    <property type="entry name" value="Znf_RING"/>
</dbReference>
<dbReference type="GO" id="GO:0005085">
    <property type="term" value="F:guanyl-nucleotide exchange factor activity"/>
    <property type="evidence" value="ECO:0007669"/>
    <property type="project" value="InterPro"/>
</dbReference>
<dbReference type="Pfam" id="PF22191">
    <property type="entry name" value="IBR_1"/>
    <property type="match status" value="1"/>
</dbReference>
<dbReference type="PROSITE" id="PS51363">
    <property type="entry name" value="W2"/>
    <property type="match status" value="1"/>
</dbReference>
<evidence type="ECO:0000256" key="4">
    <source>
        <dbReference type="ARBA" id="ARBA00012251"/>
    </source>
</evidence>
<dbReference type="Gene3D" id="3.30.40.10">
    <property type="entry name" value="Zinc/RING finger domain, C3HC4 (zinc finger)"/>
    <property type="match status" value="1"/>
</dbReference>
<dbReference type="PANTHER" id="PTHR45887:SF1">
    <property type="entry name" value="TRANSLATION INITIATION FACTOR EIF-2B SUBUNIT EPSILON"/>
    <property type="match status" value="1"/>
</dbReference>
<dbReference type="FunFam" id="3.90.550.10:FF:000100">
    <property type="entry name" value="translation initiation factor eIF-2B subunit epsilon"/>
    <property type="match status" value="1"/>
</dbReference>
<dbReference type="InterPro" id="IPR017907">
    <property type="entry name" value="Znf_RING_CS"/>
</dbReference>
<dbReference type="PROSITE" id="PS51873">
    <property type="entry name" value="TRIAD"/>
    <property type="match status" value="1"/>
</dbReference>
<dbReference type="Gene3D" id="1.20.120.1750">
    <property type="match status" value="1"/>
</dbReference>
<dbReference type="InterPro" id="IPR056764">
    <property type="entry name" value="LbH_EIF2B3/5"/>
</dbReference>
<evidence type="ECO:0000256" key="20">
    <source>
        <dbReference type="PROSITE-ProRule" id="PRU00175"/>
    </source>
</evidence>
<dbReference type="FunFam" id="3.30.40.10:FF:000019">
    <property type="entry name" value="RBR-type E3 ubiquitin transferase"/>
    <property type="match status" value="1"/>
</dbReference>
<dbReference type="CDD" id="cd20356">
    <property type="entry name" value="Rcat_RBR_HHARI-like"/>
    <property type="match status" value="1"/>
</dbReference>
<dbReference type="InterPro" id="IPR029044">
    <property type="entry name" value="Nucleotide-diphossugar_trans"/>
</dbReference>
<keyword evidence="13" id="KW-0862">Zinc</keyword>
<comment type="subcellular location">
    <subcellularLocation>
        <location evidence="2">Cytoplasm</location>
        <location evidence="2">Cytosol</location>
    </subcellularLocation>
</comment>
<dbReference type="InterPro" id="IPR051956">
    <property type="entry name" value="eIF2B_epsilon"/>
</dbReference>
<keyword evidence="26" id="KW-1185">Reference proteome</keyword>
<dbReference type="InterPro" id="IPR011004">
    <property type="entry name" value="Trimer_LpxA-like_sf"/>
</dbReference>
<evidence type="ECO:0000256" key="8">
    <source>
        <dbReference type="ARBA" id="ARBA00022679"/>
    </source>
</evidence>
<dbReference type="Gene3D" id="2.160.10.10">
    <property type="entry name" value="Hexapeptide repeat proteins"/>
    <property type="match status" value="2"/>
</dbReference>
<keyword evidence="8" id="KW-0808">Transferase</keyword>
<dbReference type="Pfam" id="PF25084">
    <property type="entry name" value="LbH_EIF2B"/>
    <property type="match status" value="1"/>
</dbReference>
<dbReference type="InterPro" id="IPR044066">
    <property type="entry name" value="TRIAD_supradom"/>
</dbReference>
<dbReference type="GO" id="GO:0031369">
    <property type="term" value="F:translation initiation factor binding"/>
    <property type="evidence" value="ECO:0007669"/>
    <property type="project" value="InterPro"/>
</dbReference>
<dbReference type="Gene3D" id="3.90.550.10">
    <property type="entry name" value="Spore Coat Polysaccharide Biosynthesis Protein SpsA, Chain A"/>
    <property type="match status" value="1"/>
</dbReference>
<dbReference type="GO" id="GO:0005851">
    <property type="term" value="C:eukaryotic translation initiation factor 2B complex"/>
    <property type="evidence" value="ECO:0007669"/>
    <property type="project" value="TreeGrafter"/>
</dbReference>
<evidence type="ECO:0000256" key="1">
    <source>
        <dbReference type="ARBA" id="ARBA00001798"/>
    </source>
</evidence>
<dbReference type="PROSITE" id="PS00518">
    <property type="entry name" value="ZF_RING_1"/>
    <property type="match status" value="1"/>
</dbReference>
<dbReference type="AlphaFoldDB" id="A0A922NQ34"/>
<dbReference type="InterPro" id="IPR044123">
    <property type="entry name" value="W2_eIF2B_epsilon"/>
</dbReference>
<dbReference type="Pfam" id="PF00483">
    <property type="entry name" value="NTP_transferase"/>
    <property type="match status" value="1"/>
</dbReference>
<dbReference type="SUPFAM" id="SSF48371">
    <property type="entry name" value="ARM repeat"/>
    <property type="match status" value="1"/>
</dbReference>
<dbReference type="Pfam" id="PF00097">
    <property type="entry name" value="zf-C3HC4"/>
    <property type="match status" value="1"/>
</dbReference>
<dbReference type="GO" id="GO:0061630">
    <property type="term" value="F:ubiquitin protein ligase activity"/>
    <property type="evidence" value="ECO:0007669"/>
    <property type="project" value="UniProtKB-EC"/>
</dbReference>
<dbReference type="CDD" id="cd04197">
    <property type="entry name" value="eIF-2B_epsilon_N"/>
    <property type="match status" value="1"/>
</dbReference>
<organism evidence="25 26">
    <name type="scientific">Pyrenophora tritici-repentis</name>
    <dbReference type="NCBI Taxonomy" id="45151"/>
    <lineage>
        <taxon>Eukaryota</taxon>
        <taxon>Fungi</taxon>
        <taxon>Dikarya</taxon>
        <taxon>Ascomycota</taxon>
        <taxon>Pezizomycotina</taxon>
        <taxon>Dothideomycetes</taxon>
        <taxon>Pleosporomycetidae</taxon>
        <taxon>Pleosporales</taxon>
        <taxon>Pleosporineae</taxon>
        <taxon>Pleosporaceae</taxon>
        <taxon>Pyrenophora</taxon>
    </lineage>
</organism>
<evidence type="ECO:0000256" key="11">
    <source>
        <dbReference type="ARBA" id="ARBA00022771"/>
    </source>
</evidence>
<dbReference type="Proteomes" id="UP000249757">
    <property type="component" value="Unassembled WGS sequence"/>
</dbReference>
<dbReference type="InterPro" id="IPR005835">
    <property type="entry name" value="NTP_transferase_dom"/>
</dbReference>
<dbReference type="InterPro" id="IPR018957">
    <property type="entry name" value="Znf_C3HC4_RING-type"/>
</dbReference>
<evidence type="ECO:0000256" key="13">
    <source>
        <dbReference type="ARBA" id="ARBA00022833"/>
    </source>
</evidence>
<dbReference type="SUPFAM" id="SSF57850">
    <property type="entry name" value="RING/U-box"/>
    <property type="match status" value="3"/>
</dbReference>
<evidence type="ECO:0000256" key="5">
    <source>
        <dbReference type="ARBA" id="ARBA00018601"/>
    </source>
</evidence>
<keyword evidence="7 25" id="KW-0396">Initiation factor</keyword>
<evidence type="ECO:0000259" key="24">
    <source>
        <dbReference type="PROSITE" id="PS51873"/>
    </source>
</evidence>
<dbReference type="EC" id="2.3.2.31" evidence="4"/>
<feature type="domain" description="W2" evidence="23">
    <location>
        <begin position="527"/>
        <end position="698"/>
    </location>
</feature>
<feature type="domain" description="RING-type" evidence="24">
    <location>
        <begin position="871"/>
        <end position="1085"/>
    </location>
</feature>
<comment type="similarity">
    <text evidence="3">Belongs to the eIF-2B gamma/epsilon subunits family.</text>
</comment>
<dbReference type="CDD" id="cd16625">
    <property type="entry name" value="RING-HC_RBR_HEL2-like"/>
    <property type="match status" value="1"/>
</dbReference>
<dbReference type="FunFam" id="1.20.120.1750:FF:000007">
    <property type="entry name" value="RBR-type E3 ubiquitin transferase"/>
    <property type="match status" value="1"/>
</dbReference>
<evidence type="ECO:0000313" key="25">
    <source>
        <dbReference type="EMBL" id="KAI1518176.1"/>
    </source>
</evidence>
<comment type="caution">
    <text evidence="25">The sequence shown here is derived from an EMBL/GenBank/DDBJ whole genome shotgun (WGS) entry which is preliminary data.</text>
</comment>
<protein>
    <recommendedName>
        <fullName evidence="5">Mannose-1-phosphate guanyltransferase</fullName>
        <ecNumber evidence="4">2.3.2.31</ecNumber>
    </recommendedName>
    <alternativeName>
        <fullName evidence="16">GDP-mannose pyrophosphorylase</fullName>
    </alternativeName>
    <alternativeName>
        <fullName evidence="15">GTP-mannose-1-phosphate guanylyltransferase</fullName>
    </alternativeName>
    <alternativeName>
        <fullName evidence="17">Translation initiation factor eIF2B subunit epsilon</fullName>
    </alternativeName>
    <alternativeName>
        <fullName evidence="18">eIF2B GDP-GTP exchange factor subunit epsilon</fullName>
    </alternativeName>
</protein>
<dbReference type="SUPFAM" id="SSF51161">
    <property type="entry name" value="Trimeric LpxA-like enzymes"/>
    <property type="match status" value="1"/>
</dbReference>
<accession>A0A922NQ34</accession>
<evidence type="ECO:0000256" key="21">
    <source>
        <dbReference type="SAM" id="MobiDB-lite"/>
    </source>
</evidence>
<dbReference type="SMART" id="SM00184">
    <property type="entry name" value="RING"/>
    <property type="match status" value="3"/>
</dbReference>
<evidence type="ECO:0000256" key="19">
    <source>
        <dbReference type="ARBA" id="ARBA00046432"/>
    </source>
</evidence>
<evidence type="ECO:0000256" key="17">
    <source>
        <dbReference type="ARBA" id="ARBA00044144"/>
    </source>
</evidence>